<accession>Q26942</accession>
<protein>
    <submittedName>
        <fullName evidence="1">Arylphorin</fullName>
    </submittedName>
</protein>
<dbReference type="AlphaFoldDB" id="Q26942"/>
<organism evidence="1">
    <name type="scientific">Tribolium castaneum</name>
    <name type="common">Red flour beetle</name>
    <dbReference type="NCBI Taxonomy" id="7070"/>
    <lineage>
        <taxon>Eukaryota</taxon>
        <taxon>Metazoa</taxon>
        <taxon>Ecdysozoa</taxon>
        <taxon>Arthropoda</taxon>
        <taxon>Hexapoda</taxon>
        <taxon>Insecta</taxon>
        <taxon>Pterygota</taxon>
        <taxon>Neoptera</taxon>
        <taxon>Endopterygota</taxon>
        <taxon>Coleoptera</taxon>
        <taxon>Polyphaga</taxon>
        <taxon>Cucujiformia</taxon>
        <taxon>Tenebrionidae</taxon>
        <taxon>Tenebrionidae incertae sedis</taxon>
        <taxon>Tribolium</taxon>
    </lineage>
</organism>
<evidence type="ECO:0000313" key="1">
    <source>
        <dbReference type="EMBL" id="CAA93624.1"/>
    </source>
</evidence>
<feature type="non-terminal residue" evidence="1">
    <location>
        <position position="72"/>
    </location>
</feature>
<proteinExistence type="evidence at transcript level"/>
<feature type="non-terminal residue" evidence="1">
    <location>
        <position position="1"/>
    </location>
</feature>
<reference evidence="1" key="1">
    <citation type="journal article" date="1996" name="Insect Biochem. Mol. Biol.">
        <title>The eukaryotic translation initiation factor 5 corresponds to one gene differentially expressed during the ontogeny of red flour beetle (Tribolium castaneum Herbst; Coleoptera, Tenebrionidae).</title>
        <authorList>
            <person name="Braet Y."/>
            <person name="Haubruge E."/>
            <person name="Kettmann R."/>
            <person name="Gaspar C."/>
            <person name="Burny A."/>
        </authorList>
    </citation>
    <scope>NUCLEOTIDE SEQUENCE</scope>
    <source>
        <strain evidence="1">PRM</strain>
    </source>
</reference>
<sequence length="72" mass="8011">GWSLWKVRGRCEGKDSKWRGEHMVGTIVVVVRGVWVSFNQTAQNVDTFVREQIDFVGSSGVDVSTVNSITDP</sequence>
<name>Q26942_TRICA</name>
<dbReference type="EMBL" id="Z69742">
    <property type="protein sequence ID" value="CAA93624.1"/>
    <property type="molecule type" value="mRNA"/>
</dbReference>